<feature type="compositionally biased region" description="Acidic residues" evidence="1">
    <location>
        <begin position="54"/>
        <end position="71"/>
    </location>
</feature>
<accession>A0A0C9YVS3</accession>
<protein>
    <submittedName>
        <fullName evidence="3">Uncharacterized protein</fullName>
    </submittedName>
</protein>
<dbReference type="AlphaFoldDB" id="A0A0C9YVS3"/>
<evidence type="ECO:0000256" key="1">
    <source>
        <dbReference type="SAM" id="MobiDB-lite"/>
    </source>
</evidence>
<dbReference type="HOGENOM" id="CLU_1982443_0_0_1"/>
<gene>
    <name evidence="3" type="ORF">PISMIDRAFT_19095</name>
</gene>
<reference evidence="3 4" key="1">
    <citation type="submission" date="2014-04" db="EMBL/GenBank/DDBJ databases">
        <authorList>
            <consortium name="DOE Joint Genome Institute"/>
            <person name="Kuo A."/>
            <person name="Kohler A."/>
            <person name="Costa M.D."/>
            <person name="Nagy L.G."/>
            <person name="Floudas D."/>
            <person name="Copeland A."/>
            <person name="Barry K.W."/>
            <person name="Cichocki N."/>
            <person name="Veneault-Fourrey C."/>
            <person name="LaButti K."/>
            <person name="Lindquist E.A."/>
            <person name="Lipzen A."/>
            <person name="Lundell T."/>
            <person name="Morin E."/>
            <person name="Murat C."/>
            <person name="Sun H."/>
            <person name="Tunlid A."/>
            <person name="Henrissat B."/>
            <person name="Grigoriev I.V."/>
            <person name="Hibbett D.S."/>
            <person name="Martin F."/>
            <person name="Nordberg H.P."/>
            <person name="Cantor M.N."/>
            <person name="Hua S.X."/>
        </authorList>
    </citation>
    <scope>NUCLEOTIDE SEQUENCE [LARGE SCALE GENOMIC DNA]</scope>
    <source>
        <strain evidence="3 4">441</strain>
    </source>
</reference>
<keyword evidence="2" id="KW-0732">Signal</keyword>
<dbReference type="EMBL" id="KN834134">
    <property type="protein sequence ID" value="KIK11958.1"/>
    <property type="molecule type" value="Genomic_DNA"/>
</dbReference>
<sequence length="126" mass="13799">MFHEDLVFLCLSFVCIGHPLAKATIIHPLTRTWNYGRLDRRGSLGAVSRVEGTSGDEVDEVGADGDFDESATEPGKRQAIEMFLGCITEPSSKITSLLLKNAPVAQSRSLQPFIPSRYPMKSASEE</sequence>
<evidence type="ECO:0000256" key="2">
    <source>
        <dbReference type="SAM" id="SignalP"/>
    </source>
</evidence>
<dbReference type="Proteomes" id="UP000054018">
    <property type="component" value="Unassembled WGS sequence"/>
</dbReference>
<evidence type="ECO:0000313" key="3">
    <source>
        <dbReference type="EMBL" id="KIK11958.1"/>
    </source>
</evidence>
<feature type="region of interest" description="Disordered" evidence="1">
    <location>
        <begin position="49"/>
        <end position="73"/>
    </location>
</feature>
<evidence type="ECO:0000313" key="4">
    <source>
        <dbReference type="Proteomes" id="UP000054018"/>
    </source>
</evidence>
<feature type="chain" id="PRO_5002223453" evidence="2">
    <location>
        <begin position="24"/>
        <end position="126"/>
    </location>
</feature>
<proteinExistence type="predicted"/>
<keyword evidence="4" id="KW-1185">Reference proteome</keyword>
<reference evidence="4" key="2">
    <citation type="submission" date="2015-01" db="EMBL/GenBank/DDBJ databases">
        <title>Evolutionary Origins and Diversification of the Mycorrhizal Mutualists.</title>
        <authorList>
            <consortium name="DOE Joint Genome Institute"/>
            <consortium name="Mycorrhizal Genomics Consortium"/>
            <person name="Kohler A."/>
            <person name="Kuo A."/>
            <person name="Nagy L.G."/>
            <person name="Floudas D."/>
            <person name="Copeland A."/>
            <person name="Barry K.W."/>
            <person name="Cichocki N."/>
            <person name="Veneault-Fourrey C."/>
            <person name="LaButti K."/>
            <person name="Lindquist E.A."/>
            <person name="Lipzen A."/>
            <person name="Lundell T."/>
            <person name="Morin E."/>
            <person name="Murat C."/>
            <person name="Riley R."/>
            <person name="Ohm R."/>
            <person name="Sun H."/>
            <person name="Tunlid A."/>
            <person name="Henrissat B."/>
            <person name="Grigoriev I.V."/>
            <person name="Hibbett D.S."/>
            <person name="Martin F."/>
        </authorList>
    </citation>
    <scope>NUCLEOTIDE SEQUENCE [LARGE SCALE GENOMIC DNA]</scope>
    <source>
        <strain evidence="4">441</strain>
    </source>
</reference>
<feature type="signal peptide" evidence="2">
    <location>
        <begin position="1"/>
        <end position="23"/>
    </location>
</feature>
<name>A0A0C9YVS3_9AGAM</name>
<organism evidence="3 4">
    <name type="scientific">Pisolithus microcarpus 441</name>
    <dbReference type="NCBI Taxonomy" id="765257"/>
    <lineage>
        <taxon>Eukaryota</taxon>
        <taxon>Fungi</taxon>
        <taxon>Dikarya</taxon>
        <taxon>Basidiomycota</taxon>
        <taxon>Agaricomycotina</taxon>
        <taxon>Agaricomycetes</taxon>
        <taxon>Agaricomycetidae</taxon>
        <taxon>Boletales</taxon>
        <taxon>Sclerodermatineae</taxon>
        <taxon>Pisolithaceae</taxon>
        <taxon>Pisolithus</taxon>
    </lineage>
</organism>